<accession>A0ABP8UX89</accession>
<dbReference type="PANTHER" id="PTHR31528:SF3">
    <property type="entry name" value="THIAMINE BIOSYNTHESIS PROTEIN HI_0357-RELATED"/>
    <property type="match status" value="1"/>
</dbReference>
<evidence type="ECO:0000256" key="1">
    <source>
        <dbReference type="SAM" id="SignalP"/>
    </source>
</evidence>
<dbReference type="RefSeq" id="WP_345192958.1">
    <property type="nucleotide sequence ID" value="NZ_BAABFL010000016.1"/>
</dbReference>
<sequence>MRHIKYSILTILALLSVLTNNAQASPSPQKQDKPDKITLMLEWFVNPDHGPIIIAQQNGYFAEENLEVTIQEPAEPSLPIKLLAAGEVDMAVIYSEQLVKSSLNQLPVRWAGTLIETPLNCLIVLEDGPIQTLKDLKGKSIGVSLSSGYEKQLLDVMLASSGLSSKDVNVINVGWALTGSLLSKRVDAILDGYRNFELNQLAIEGAKGKAFYVEEFGVPPYSELLFAANSKETDNAIIRRFLRAIEKSSQYIINHPDEAWKAFAAYSPGGLDTPLNKMAWKDTVNRFALRPAAIDRQRFKNYAAYLQQIGAIKKLPNMDTMLAPID</sequence>
<keyword evidence="4" id="KW-1185">Reference proteome</keyword>
<reference evidence="4" key="1">
    <citation type="journal article" date="2019" name="Int. J. Syst. Evol. Microbiol.">
        <title>The Global Catalogue of Microorganisms (GCM) 10K type strain sequencing project: providing services to taxonomists for standard genome sequencing and annotation.</title>
        <authorList>
            <consortium name="The Broad Institute Genomics Platform"/>
            <consortium name="The Broad Institute Genome Sequencing Center for Infectious Disease"/>
            <person name="Wu L."/>
            <person name="Ma J."/>
        </authorList>
    </citation>
    <scope>NUCLEOTIDE SEQUENCE [LARGE SCALE GENOMIC DNA]</scope>
    <source>
        <strain evidence="4">JCM 17805</strain>
    </source>
</reference>
<dbReference type="Gene3D" id="3.40.190.10">
    <property type="entry name" value="Periplasmic binding protein-like II"/>
    <property type="match status" value="2"/>
</dbReference>
<evidence type="ECO:0000313" key="3">
    <source>
        <dbReference type="EMBL" id="GAA4647944.1"/>
    </source>
</evidence>
<dbReference type="PANTHER" id="PTHR31528">
    <property type="entry name" value="4-AMINO-5-HYDROXYMETHYL-2-METHYLPYRIMIDINE PHOSPHATE SYNTHASE THI11-RELATED"/>
    <property type="match status" value="1"/>
</dbReference>
<keyword evidence="1" id="KW-0732">Signal</keyword>
<proteinExistence type="predicted"/>
<feature type="domain" description="SsuA/THI5-like" evidence="2">
    <location>
        <begin position="46"/>
        <end position="259"/>
    </location>
</feature>
<dbReference type="InterPro" id="IPR015168">
    <property type="entry name" value="SsuA/THI5"/>
</dbReference>
<dbReference type="Pfam" id="PF09084">
    <property type="entry name" value="NMT1"/>
    <property type="match status" value="1"/>
</dbReference>
<evidence type="ECO:0000259" key="2">
    <source>
        <dbReference type="Pfam" id="PF09084"/>
    </source>
</evidence>
<protein>
    <submittedName>
        <fullName evidence="3">ABC transporter substrate-binding protein</fullName>
    </submittedName>
</protein>
<comment type="caution">
    <text evidence="3">The sequence shown here is derived from an EMBL/GenBank/DDBJ whole genome shotgun (WGS) entry which is preliminary data.</text>
</comment>
<feature type="chain" id="PRO_5045274895" evidence="1">
    <location>
        <begin position="25"/>
        <end position="326"/>
    </location>
</feature>
<name>A0ABP8UX89_9GAMM</name>
<dbReference type="EMBL" id="BAABFL010000016">
    <property type="protein sequence ID" value="GAA4647944.1"/>
    <property type="molecule type" value="Genomic_DNA"/>
</dbReference>
<dbReference type="SUPFAM" id="SSF53850">
    <property type="entry name" value="Periplasmic binding protein-like II"/>
    <property type="match status" value="1"/>
</dbReference>
<feature type="signal peptide" evidence="1">
    <location>
        <begin position="1"/>
        <end position="24"/>
    </location>
</feature>
<organism evidence="3 4">
    <name type="scientific">Kistimonas scapharcae</name>
    <dbReference type="NCBI Taxonomy" id="1036133"/>
    <lineage>
        <taxon>Bacteria</taxon>
        <taxon>Pseudomonadati</taxon>
        <taxon>Pseudomonadota</taxon>
        <taxon>Gammaproteobacteria</taxon>
        <taxon>Oceanospirillales</taxon>
        <taxon>Endozoicomonadaceae</taxon>
        <taxon>Kistimonas</taxon>
    </lineage>
</organism>
<dbReference type="InterPro" id="IPR027939">
    <property type="entry name" value="NMT1/THI5"/>
</dbReference>
<gene>
    <name evidence="3" type="ORF">GCM10023116_02060</name>
</gene>
<evidence type="ECO:0000313" key="4">
    <source>
        <dbReference type="Proteomes" id="UP001500604"/>
    </source>
</evidence>
<dbReference type="Proteomes" id="UP001500604">
    <property type="component" value="Unassembled WGS sequence"/>
</dbReference>